<proteinExistence type="inferred from homology"/>
<keyword evidence="5" id="KW-1185">Reference proteome</keyword>
<dbReference type="Proteomes" id="UP000274131">
    <property type="component" value="Unassembled WGS sequence"/>
</dbReference>
<dbReference type="InterPro" id="IPR045851">
    <property type="entry name" value="AMP-bd_C_sf"/>
</dbReference>
<feature type="domain" description="AMP-binding enzyme C-terminal" evidence="3">
    <location>
        <begin position="1157"/>
        <end position="1259"/>
    </location>
</feature>
<dbReference type="InterPro" id="IPR025110">
    <property type="entry name" value="AMP-bd_C"/>
</dbReference>
<dbReference type="EMBL" id="UXUI01007474">
    <property type="protein sequence ID" value="VDD87784.1"/>
    <property type="molecule type" value="Genomic_DNA"/>
</dbReference>
<dbReference type="FunFam" id="3.30.300.30:FF:000001">
    <property type="entry name" value="DIP2 disco-interacting protein 2 homolog C"/>
    <property type="match status" value="1"/>
</dbReference>
<dbReference type="Gene3D" id="3.30.300.30">
    <property type="match status" value="2"/>
</dbReference>
<dbReference type="PANTHER" id="PTHR22754">
    <property type="entry name" value="DISCO-INTERACTING PROTEIN 2 DIP2 -RELATED"/>
    <property type="match status" value="1"/>
</dbReference>
<dbReference type="Pfam" id="PF23024">
    <property type="entry name" value="AMP-dom_DIP2-like"/>
    <property type="match status" value="1"/>
</dbReference>
<evidence type="ECO:0000259" key="2">
    <source>
        <dbReference type="Pfam" id="PF00501"/>
    </source>
</evidence>
<evidence type="ECO:0000256" key="1">
    <source>
        <dbReference type="ARBA" id="ARBA00007735"/>
    </source>
</evidence>
<dbReference type="InterPro" id="IPR037337">
    <property type="entry name" value="Dip2-like_dom"/>
</dbReference>
<evidence type="ECO:0000313" key="4">
    <source>
        <dbReference type="EMBL" id="VDD87784.1"/>
    </source>
</evidence>
<name>A0A0N4UZZ9_ENTVE</name>
<accession>A0A0N4UZZ9</accession>
<reference evidence="4 5" key="2">
    <citation type="submission" date="2018-10" db="EMBL/GenBank/DDBJ databases">
        <authorList>
            <consortium name="Pathogen Informatics"/>
        </authorList>
    </citation>
    <scope>NUCLEOTIDE SEQUENCE [LARGE SCALE GENOMIC DNA]</scope>
</reference>
<evidence type="ECO:0000259" key="3">
    <source>
        <dbReference type="Pfam" id="PF23024"/>
    </source>
</evidence>
<comment type="similarity">
    <text evidence="1">Belongs to the DIP2 family.</text>
</comment>
<sequence length="1268" mass="137181">MLSLVSALAKVVDPLAPRPEGAVIKPARGDHATISHSLPRSLDSALHRFGTSQAKTVAAMVLDHTGKPAYSLTFGKLLSRATKVAYMLLTKLVSGNVGKEKVHLCKCGDRVALVYPNTEPLSFLVAFYGCLLAGVVPVPVEVPLSKRDAGIQQLGFLLGGCGVKVALTSETCYKGLPKRTASGHPVANGASSGNGDIVDFKGWPRLVWLITEHLSKPSRDWTLPPRLADGSLAYIEYTTDKEGSVKGVCYKRQSVLAHCRSIITAMGYKEGETMVSVLDFKREAGLWHSVLASIFVGLRVIFVPYSLMKINPTSWMLMVTRYQATSALVKSRDLHWGLLATRDHKDIDLTSLRSVLVVDGANPWSLSSCDQFAAAFQPRGLRPDALCPCAFSSETGSISFSNDGVNSSARGVLSMSALSHSVVLIPAAVAIVVKVTGPPKLCRADEVGEICLYANSTGFAYWGLDGLSASTFKVEPLGADDKPLGNLPYVRSGLLGFLGPNGLVFVVGSRASQMLVSGRQHSADDIIATVLAVEPMKFIYRGRISVFSVNVLRDERICIIAEQKPNVAEEDSFDWMSRVLQAIDSIHQVGIYCLALVPPNQLPKTPLGGIHVSETRQRFLEGCLHPVTLLMCPHSCVINLPKPREQQSDIGPAAVFVGNIVQGVRIAGAKGRDIGPDEEKPVSLIDVLRQRAQNSPDHSLFTQINVRGTEVDSITCTQLLRKAERIGALLVDKGRMNPGEHVALIFPPGIDLIAAFYGCQAAGMIPVCIRPPHPQNLQTTLPTVRMIVDVSRAVVLLSTSSVIKLLKCKEASIRAWPTILDVDDVPSLGRKKYSQNSMERKSTDVCYLDFSVSTTGQLAGIKVSVSGAASLCKSLKLACELYPSRHITLCLDPYCGLGFALWCLSGVYSGHHSFLIPPSEVEQNPALWLTAVSQQKVRDTFCSYGVMELCVRELAPQISLLREKGVSLSCLRTCVVVAEERPRVPLCTAFTKLFAPLGLNARAVSTSFGCRVNMAICMQGAASPDPATVYVDARALRNDRVTLVEKGSPHSIALMESGKLLPGVKVVIANPETKGQCADSHLGEIWVASSHNATGYFTVHGEENSSHTDHFNARLTTGDTKTVFARTGYLGFLRQTQAITADGDLHDAVFVVGALDEALLLRGMRYHPVDVEATVIRAHRMILECAVFTWTHLLVVVAETEAPEAEALDLVPAITSAVLEEQHLIVGVVVITDPGAVPINSRGEKQRMYLRDAFLHDQLDPVYVAYNM</sequence>
<evidence type="ECO:0000313" key="5">
    <source>
        <dbReference type="Proteomes" id="UP000274131"/>
    </source>
</evidence>
<dbReference type="WBParaSite" id="EVEC_0000321901-mRNA-1">
    <property type="protein sequence ID" value="EVEC_0000321901-mRNA-1"/>
    <property type="gene ID" value="EVEC_0000321901"/>
</dbReference>
<dbReference type="PANTHER" id="PTHR22754:SF32">
    <property type="entry name" value="DISCO-INTERACTING PROTEIN 2"/>
    <property type="match status" value="1"/>
</dbReference>
<dbReference type="Gene3D" id="3.40.50.12780">
    <property type="entry name" value="N-terminal domain of ligase-like"/>
    <property type="match status" value="2"/>
</dbReference>
<dbReference type="STRING" id="51028.A0A0N4UZZ9"/>
<dbReference type="OrthoDB" id="69964at2759"/>
<dbReference type="InterPro" id="IPR042099">
    <property type="entry name" value="ANL_N_sf"/>
</dbReference>
<dbReference type="CDD" id="cd05905">
    <property type="entry name" value="Dip2"/>
    <property type="match status" value="1"/>
</dbReference>
<feature type="domain" description="AMP-dependent synthetase/ligase" evidence="2">
    <location>
        <begin position="689"/>
        <end position="1097"/>
    </location>
</feature>
<dbReference type="InterPro" id="IPR000873">
    <property type="entry name" value="AMP-dep_synth/lig_dom"/>
</dbReference>
<feature type="domain" description="AMP-dependent synthetase/ligase" evidence="2">
    <location>
        <begin position="67"/>
        <end position="455"/>
    </location>
</feature>
<organism evidence="6">
    <name type="scientific">Enterobius vermicularis</name>
    <name type="common">Human pinworm</name>
    <dbReference type="NCBI Taxonomy" id="51028"/>
    <lineage>
        <taxon>Eukaryota</taxon>
        <taxon>Metazoa</taxon>
        <taxon>Ecdysozoa</taxon>
        <taxon>Nematoda</taxon>
        <taxon>Chromadorea</taxon>
        <taxon>Rhabditida</taxon>
        <taxon>Spirurina</taxon>
        <taxon>Oxyuridomorpha</taxon>
        <taxon>Oxyuroidea</taxon>
        <taxon>Oxyuridae</taxon>
        <taxon>Enterobius</taxon>
    </lineage>
</organism>
<dbReference type="SUPFAM" id="SSF56801">
    <property type="entry name" value="Acetyl-CoA synthetase-like"/>
    <property type="match status" value="2"/>
</dbReference>
<reference evidence="6" key="1">
    <citation type="submission" date="2016-04" db="UniProtKB">
        <authorList>
            <consortium name="WormBaseParasite"/>
        </authorList>
    </citation>
    <scope>IDENTIFICATION</scope>
</reference>
<dbReference type="Pfam" id="PF00501">
    <property type="entry name" value="AMP-binding"/>
    <property type="match status" value="2"/>
</dbReference>
<evidence type="ECO:0000313" key="6">
    <source>
        <dbReference type="WBParaSite" id="EVEC_0000321901-mRNA-1"/>
    </source>
</evidence>
<protein>
    <submittedName>
        <fullName evidence="6">AMP-binding domain-containing protein</fullName>
    </submittedName>
</protein>
<dbReference type="AlphaFoldDB" id="A0A0N4UZZ9"/>
<gene>
    <name evidence="4" type="ORF">EVEC_LOCUS2927</name>
</gene>